<dbReference type="Gene3D" id="3.40.50.1980">
    <property type="entry name" value="Nitrogenase molybdenum iron protein domain"/>
    <property type="match status" value="2"/>
</dbReference>
<evidence type="ECO:0000256" key="1">
    <source>
        <dbReference type="ARBA" id="ARBA00022729"/>
    </source>
</evidence>
<dbReference type="PANTHER" id="PTHR30535:SF34">
    <property type="entry name" value="MOLYBDATE-BINDING PROTEIN MOLA"/>
    <property type="match status" value="1"/>
</dbReference>
<dbReference type="Proteomes" id="UP000318422">
    <property type="component" value="Unassembled WGS sequence"/>
</dbReference>
<dbReference type="AlphaFoldDB" id="A0A4Y4CXL7"/>
<dbReference type="RefSeq" id="WP_141354991.1">
    <property type="nucleotide sequence ID" value="NZ_BJNV01000111.1"/>
</dbReference>
<evidence type="ECO:0000313" key="4">
    <source>
        <dbReference type="EMBL" id="GEC97688.1"/>
    </source>
</evidence>
<reference evidence="4 5" key="1">
    <citation type="submission" date="2019-06" db="EMBL/GenBank/DDBJ databases">
        <title>Whole genome shotgun sequence of Zoogloea ramigera NBRC 15342.</title>
        <authorList>
            <person name="Hosoyama A."/>
            <person name="Uohara A."/>
            <person name="Ohji S."/>
            <person name="Ichikawa N."/>
        </authorList>
    </citation>
    <scope>NUCLEOTIDE SEQUENCE [LARGE SCALE GENOMIC DNA]</scope>
    <source>
        <strain evidence="4 5">NBRC 15342</strain>
    </source>
</reference>
<evidence type="ECO:0000313" key="5">
    <source>
        <dbReference type="Proteomes" id="UP000318422"/>
    </source>
</evidence>
<dbReference type="OrthoDB" id="6495095at2"/>
<dbReference type="Pfam" id="PF01497">
    <property type="entry name" value="Peripla_BP_2"/>
    <property type="match status" value="1"/>
</dbReference>
<dbReference type="EMBL" id="BJNV01000111">
    <property type="protein sequence ID" value="GEC97688.1"/>
    <property type="molecule type" value="Genomic_DNA"/>
</dbReference>
<evidence type="ECO:0000256" key="2">
    <source>
        <dbReference type="SAM" id="SignalP"/>
    </source>
</evidence>
<dbReference type="InterPro" id="IPR002491">
    <property type="entry name" value="ABC_transptr_periplasmic_BD"/>
</dbReference>
<gene>
    <name evidence="4" type="ORF">ZRA01_37610</name>
</gene>
<dbReference type="NCBIfam" id="NF038402">
    <property type="entry name" value="TroA_like"/>
    <property type="match status" value="1"/>
</dbReference>
<comment type="caution">
    <text evidence="4">The sequence shown here is derived from an EMBL/GenBank/DDBJ whole genome shotgun (WGS) entry which is preliminary data.</text>
</comment>
<dbReference type="PROSITE" id="PS50983">
    <property type="entry name" value="FE_B12_PBP"/>
    <property type="match status" value="1"/>
</dbReference>
<name>A0A4Y4CXL7_ZOORA</name>
<dbReference type="InterPro" id="IPR050902">
    <property type="entry name" value="ABC_Transporter_SBP"/>
</dbReference>
<accession>A0A4Y4CXL7</accession>
<dbReference type="InterPro" id="IPR054828">
    <property type="entry name" value="Vit_B12_bind_prot"/>
</dbReference>
<feature type="chain" id="PRO_5021292695" evidence="2">
    <location>
        <begin position="28"/>
        <end position="300"/>
    </location>
</feature>
<dbReference type="PANTHER" id="PTHR30535">
    <property type="entry name" value="VITAMIN B12-BINDING PROTEIN"/>
    <property type="match status" value="1"/>
</dbReference>
<dbReference type="CDD" id="cd01144">
    <property type="entry name" value="BtuF"/>
    <property type="match status" value="1"/>
</dbReference>
<protein>
    <submittedName>
        <fullName evidence="4">Cobalamin-binding protein</fullName>
    </submittedName>
</protein>
<dbReference type="SUPFAM" id="SSF53807">
    <property type="entry name" value="Helical backbone' metal receptor"/>
    <property type="match status" value="1"/>
</dbReference>
<dbReference type="GO" id="GO:0071281">
    <property type="term" value="P:cellular response to iron ion"/>
    <property type="evidence" value="ECO:0007669"/>
    <property type="project" value="TreeGrafter"/>
</dbReference>
<feature type="signal peptide" evidence="2">
    <location>
        <begin position="1"/>
        <end position="27"/>
    </location>
</feature>
<keyword evidence="1 2" id="KW-0732">Signal</keyword>
<organism evidence="4 5">
    <name type="scientific">Zoogloea ramigera</name>
    <dbReference type="NCBI Taxonomy" id="350"/>
    <lineage>
        <taxon>Bacteria</taxon>
        <taxon>Pseudomonadati</taxon>
        <taxon>Pseudomonadota</taxon>
        <taxon>Betaproteobacteria</taxon>
        <taxon>Rhodocyclales</taxon>
        <taxon>Zoogloeaceae</taxon>
        <taxon>Zoogloea</taxon>
    </lineage>
</organism>
<evidence type="ECO:0000259" key="3">
    <source>
        <dbReference type="PROSITE" id="PS50983"/>
    </source>
</evidence>
<keyword evidence="5" id="KW-1185">Reference proteome</keyword>
<feature type="domain" description="Fe/B12 periplasmic-binding" evidence="3">
    <location>
        <begin position="48"/>
        <end position="297"/>
    </location>
</feature>
<proteinExistence type="predicted"/>
<sequence>MPSFRALLRHLFVAPLAAVFVSGAAVGAPVDIVDDQGQALRLAQPARRIVSLAPHITELLYAAGAGERVVGAVQYSDYPEAAKKLPRVGGYSAVDMEQVIALKPDLVVAWKSGNRNAHLDKLRALGIPVFINEPRRIDDVAKSLAQFGRLAGTDAAGEAAAKAFRARHAALVAKYSARPRLRLFYEAWNRPLMTINGEHLISDVIRLCGADNVFAKLPVLAPTVDVESVLATQPEVIVASGMGEGRPEWLDDWRQWIRLPAVARGNLFFIQPDLIQRHTPRILDGAERLCGQLEEARARR</sequence>